<feature type="domain" description="F-box/LRR-repeat protein 15/At3g58940/PEG3-like LRR" evidence="1">
    <location>
        <begin position="26"/>
        <end position="161"/>
    </location>
</feature>
<dbReference type="InterPro" id="IPR050232">
    <property type="entry name" value="FBL13/AtMIF1-like"/>
</dbReference>
<dbReference type="InterPro" id="IPR032675">
    <property type="entry name" value="LRR_dom_sf"/>
</dbReference>
<dbReference type="Gene3D" id="3.80.10.10">
    <property type="entry name" value="Ribonuclease Inhibitor"/>
    <property type="match status" value="1"/>
</dbReference>
<dbReference type="PANTHER" id="PTHR31900:SF30">
    <property type="entry name" value="SUPERFAMILY PROTEIN, PUTATIVE-RELATED"/>
    <property type="match status" value="1"/>
</dbReference>
<dbReference type="AlphaFoldDB" id="A0AA88CVB5"/>
<evidence type="ECO:0000313" key="2">
    <source>
        <dbReference type="EMBL" id="GMN33205.1"/>
    </source>
</evidence>
<reference evidence="2" key="1">
    <citation type="submission" date="2023-07" db="EMBL/GenBank/DDBJ databases">
        <title>draft genome sequence of fig (Ficus carica).</title>
        <authorList>
            <person name="Takahashi T."/>
            <person name="Nishimura K."/>
        </authorList>
    </citation>
    <scope>NUCLEOTIDE SEQUENCE</scope>
</reference>
<dbReference type="SUPFAM" id="SSF52047">
    <property type="entry name" value="RNI-like"/>
    <property type="match status" value="1"/>
</dbReference>
<evidence type="ECO:0000259" key="1">
    <source>
        <dbReference type="Pfam" id="PF24758"/>
    </source>
</evidence>
<dbReference type="InterPro" id="IPR055411">
    <property type="entry name" value="LRR_FXL15/At3g58940/PEG3-like"/>
</dbReference>
<protein>
    <recommendedName>
        <fullName evidence="1">F-box/LRR-repeat protein 15/At3g58940/PEG3-like LRR domain-containing protein</fullName>
    </recommendedName>
</protein>
<dbReference type="Proteomes" id="UP001187192">
    <property type="component" value="Unassembled WGS sequence"/>
</dbReference>
<sequence>MRHVADSSITRFKLAMSFEYGGKTPVDKWLKFVVKNKVKELDLRLRPWYDKRRDFYYYLPKTVLRAQSLTLLKLDGLKIKGNFQVGLPSLKLLFLIRVSGLNDHALEDLLAKCPSLKTMVLKTCANLSTPQVCSSSLKSSEVELVTNQNIKIEAINLHSLDIMTSDETCEIMTFMDLPSRA</sequence>
<comment type="caution">
    <text evidence="2">The sequence shown here is derived from an EMBL/GenBank/DDBJ whole genome shotgun (WGS) entry which is preliminary data.</text>
</comment>
<dbReference type="EMBL" id="BTGU01000004">
    <property type="protein sequence ID" value="GMN33205.1"/>
    <property type="molecule type" value="Genomic_DNA"/>
</dbReference>
<accession>A0AA88CVB5</accession>
<proteinExistence type="predicted"/>
<evidence type="ECO:0000313" key="3">
    <source>
        <dbReference type="Proteomes" id="UP001187192"/>
    </source>
</evidence>
<keyword evidence="3" id="KW-1185">Reference proteome</keyword>
<dbReference type="PANTHER" id="PTHR31900">
    <property type="entry name" value="F-BOX/RNI SUPERFAMILY PROTEIN-RELATED"/>
    <property type="match status" value="1"/>
</dbReference>
<organism evidence="2 3">
    <name type="scientific">Ficus carica</name>
    <name type="common">Common fig</name>
    <dbReference type="NCBI Taxonomy" id="3494"/>
    <lineage>
        <taxon>Eukaryota</taxon>
        <taxon>Viridiplantae</taxon>
        <taxon>Streptophyta</taxon>
        <taxon>Embryophyta</taxon>
        <taxon>Tracheophyta</taxon>
        <taxon>Spermatophyta</taxon>
        <taxon>Magnoliopsida</taxon>
        <taxon>eudicotyledons</taxon>
        <taxon>Gunneridae</taxon>
        <taxon>Pentapetalae</taxon>
        <taxon>rosids</taxon>
        <taxon>fabids</taxon>
        <taxon>Rosales</taxon>
        <taxon>Moraceae</taxon>
        <taxon>Ficeae</taxon>
        <taxon>Ficus</taxon>
    </lineage>
</organism>
<name>A0AA88CVB5_FICCA</name>
<dbReference type="Pfam" id="PF24758">
    <property type="entry name" value="LRR_At5g56370"/>
    <property type="match status" value="1"/>
</dbReference>
<gene>
    <name evidence="2" type="ORF">TIFTF001_004023</name>
</gene>